<dbReference type="Proteomes" id="UP000002429">
    <property type="component" value="Chromosome"/>
</dbReference>
<keyword evidence="3" id="KW-1185">Reference proteome</keyword>
<dbReference type="EMBL" id="CP000352">
    <property type="protein sequence ID" value="ADC45125.1"/>
    <property type="molecule type" value="Genomic_DNA"/>
</dbReference>
<feature type="region of interest" description="Disordered" evidence="1">
    <location>
        <begin position="1"/>
        <end position="31"/>
    </location>
</feature>
<name>D3DXV5_CUPMC</name>
<reference evidence="3" key="1">
    <citation type="journal article" date="2010" name="PLoS ONE">
        <title>The complete genome sequence of Cupriavidus metallidurans strain CH34, a master survivalist in harsh and anthropogenic environments.</title>
        <authorList>
            <person name="Janssen P.J."/>
            <person name="Van Houdt R."/>
            <person name="Moors H."/>
            <person name="Monsieurs P."/>
            <person name="Morin N."/>
            <person name="Michaux A."/>
            <person name="Benotmane M.A."/>
            <person name="Leys N."/>
            <person name="Vallaeys T."/>
            <person name="Lapidus A."/>
            <person name="Monchy S."/>
            <person name="Medigue C."/>
            <person name="Taghavi S."/>
            <person name="McCorkle S."/>
            <person name="Dunn J."/>
            <person name="van der Lelie D."/>
            <person name="Mergeay M."/>
        </authorList>
    </citation>
    <scope>NUCLEOTIDE SEQUENCE [LARGE SCALE GENOMIC DNA]</scope>
    <source>
        <strain evidence="3">ATCC 43123 / DSM 2839 / NBRC 102507 / CH34</strain>
    </source>
</reference>
<gene>
    <name evidence="2" type="ordered locus">Rmet_6517</name>
</gene>
<organism evidence="2 3">
    <name type="scientific">Cupriavidus metallidurans (strain ATCC 43123 / DSM 2839 / NBRC 102507 / CH34)</name>
    <name type="common">Ralstonia metallidurans</name>
    <dbReference type="NCBI Taxonomy" id="266264"/>
    <lineage>
        <taxon>Bacteria</taxon>
        <taxon>Pseudomonadati</taxon>
        <taxon>Pseudomonadota</taxon>
        <taxon>Betaproteobacteria</taxon>
        <taxon>Burkholderiales</taxon>
        <taxon>Burkholderiaceae</taxon>
        <taxon>Cupriavidus</taxon>
    </lineage>
</organism>
<dbReference type="KEGG" id="rme:Rmet_6517"/>
<accession>D3DXV5</accession>
<feature type="compositionally biased region" description="Basic and acidic residues" evidence="1">
    <location>
        <begin position="16"/>
        <end position="31"/>
    </location>
</feature>
<evidence type="ECO:0000313" key="2">
    <source>
        <dbReference type="EMBL" id="ADC45125.1"/>
    </source>
</evidence>
<evidence type="ECO:0000256" key="1">
    <source>
        <dbReference type="SAM" id="MobiDB-lite"/>
    </source>
</evidence>
<dbReference type="AlphaFoldDB" id="D3DXV5"/>
<evidence type="ECO:0000313" key="3">
    <source>
        <dbReference type="Proteomes" id="UP000002429"/>
    </source>
</evidence>
<dbReference type="HOGENOM" id="CLU_3398083_0_0_4"/>
<protein>
    <submittedName>
        <fullName evidence="2">Uncharacterized protein</fullName>
    </submittedName>
</protein>
<proteinExistence type="predicted"/>
<sequence>MSGRKGCDVETTETLTPEKGRARKGVRDVQV</sequence>
<dbReference type="STRING" id="266264.Rmet_6517"/>